<evidence type="ECO:0000313" key="2">
    <source>
        <dbReference type="Proteomes" id="UP001597058"/>
    </source>
</evidence>
<dbReference type="EMBL" id="JBHTMM010000033">
    <property type="protein sequence ID" value="MFD1309085.1"/>
    <property type="molecule type" value="Genomic_DNA"/>
</dbReference>
<comment type="caution">
    <text evidence="1">The sequence shown here is derived from an EMBL/GenBank/DDBJ whole genome shotgun (WGS) entry which is preliminary data.</text>
</comment>
<protein>
    <submittedName>
        <fullName evidence="1">Uncharacterized protein</fullName>
    </submittedName>
</protein>
<evidence type="ECO:0000313" key="1">
    <source>
        <dbReference type="EMBL" id="MFD1309085.1"/>
    </source>
</evidence>
<gene>
    <name evidence="1" type="ORF">ACFQ5X_24910</name>
</gene>
<proteinExistence type="predicted"/>
<keyword evidence="2" id="KW-1185">Reference proteome</keyword>
<accession>A0ABW3XKI0</accession>
<name>A0ABW3XKI0_9ACTN</name>
<organism evidence="1 2">
    <name type="scientific">Streptomyces kaempferi</name>
    <dbReference type="NCBI Taxonomy" id="333725"/>
    <lineage>
        <taxon>Bacteria</taxon>
        <taxon>Bacillati</taxon>
        <taxon>Actinomycetota</taxon>
        <taxon>Actinomycetes</taxon>
        <taxon>Kitasatosporales</taxon>
        <taxon>Streptomycetaceae</taxon>
        <taxon>Streptomyces</taxon>
    </lineage>
</organism>
<dbReference type="Proteomes" id="UP001597058">
    <property type="component" value="Unassembled WGS sequence"/>
</dbReference>
<dbReference type="RefSeq" id="WP_381328781.1">
    <property type="nucleotide sequence ID" value="NZ_JBHTMM010000033.1"/>
</dbReference>
<sequence length="72" mass="7915">MTTQGGDPLAFLDNDLCTDGYPTVGPDFGLLCNEPVSHDGDHRALAEIWTTGRRFVVWTADGVPLPDVEERR</sequence>
<reference evidence="2" key="1">
    <citation type="journal article" date="2019" name="Int. J. Syst. Evol. Microbiol.">
        <title>The Global Catalogue of Microorganisms (GCM) 10K type strain sequencing project: providing services to taxonomists for standard genome sequencing and annotation.</title>
        <authorList>
            <consortium name="The Broad Institute Genomics Platform"/>
            <consortium name="The Broad Institute Genome Sequencing Center for Infectious Disease"/>
            <person name="Wu L."/>
            <person name="Ma J."/>
        </authorList>
    </citation>
    <scope>NUCLEOTIDE SEQUENCE [LARGE SCALE GENOMIC DNA]</scope>
    <source>
        <strain evidence="2">CGMCC 4.7020</strain>
    </source>
</reference>